<dbReference type="GO" id="GO:0097367">
    <property type="term" value="F:carbohydrate derivative binding"/>
    <property type="evidence" value="ECO:0007669"/>
    <property type="project" value="InterPro"/>
</dbReference>
<protein>
    <submittedName>
        <fullName evidence="3">DNA-binding transcriptional regulator HexR</fullName>
    </submittedName>
</protein>
<dbReference type="SUPFAM" id="SSF53697">
    <property type="entry name" value="SIS domain"/>
    <property type="match status" value="1"/>
</dbReference>
<dbReference type="PANTHER" id="PTHR30514">
    <property type="entry name" value="GLUCOKINASE"/>
    <property type="match status" value="1"/>
</dbReference>
<dbReference type="Gene3D" id="3.40.50.10490">
    <property type="entry name" value="Glucose-6-phosphate isomerase like protein, domain 1"/>
    <property type="match status" value="1"/>
</dbReference>
<dbReference type="SUPFAM" id="SSF46689">
    <property type="entry name" value="Homeodomain-like"/>
    <property type="match status" value="1"/>
</dbReference>
<feature type="domain" description="HTH rpiR-type" evidence="1">
    <location>
        <begin position="4"/>
        <end position="80"/>
    </location>
</feature>
<dbReference type="RefSeq" id="WP_093972525.1">
    <property type="nucleotide sequence ID" value="NZ_FXXQ01000002.1"/>
</dbReference>
<reference evidence="4" key="1">
    <citation type="submission" date="2017-05" db="EMBL/GenBank/DDBJ databases">
        <authorList>
            <person name="Rodrigo-Torres L."/>
            <person name="Arahal R. D."/>
            <person name="Lucena T."/>
        </authorList>
    </citation>
    <scope>NUCLEOTIDE SEQUENCE [LARGE SCALE GENOMIC DNA]</scope>
    <source>
        <strain evidence="4">CECT 8489</strain>
    </source>
</reference>
<dbReference type="PANTHER" id="PTHR30514:SF18">
    <property type="entry name" value="RPIR-FAMILY TRANSCRIPTIONAL REGULATOR"/>
    <property type="match status" value="1"/>
</dbReference>
<accession>A0A238IVK2</accession>
<dbReference type="Pfam" id="PF01380">
    <property type="entry name" value="SIS"/>
    <property type="match status" value="1"/>
</dbReference>
<gene>
    <name evidence="3" type="ORF">BOA8489_00616</name>
</gene>
<feature type="domain" description="SIS" evidence="2">
    <location>
        <begin position="126"/>
        <end position="275"/>
    </location>
</feature>
<dbReference type="Proteomes" id="UP000201838">
    <property type="component" value="Unassembled WGS sequence"/>
</dbReference>
<dbReference type="GO" id="GO:0003677">
    <property type="term" value="F:DNA binding"/>
    <property type="evidence" value="ECO:0007669"/>
    <property type="project" value="UniProtKB-KW"/>
</dbReference>
<dbReference type="Gene3D" id="1.10.10.10">
    <property type="entry name" value="Winged helix-like DNA-binding domain superfamily/Winged helix DNA-binding domain"/>
    <property type="match status" value="1"/>
</dbReference>
<name>A0A238IVK2_9RHOB</name>
<dbReference type="InterPro" id="IPR001347">
    <property type="entry name" value="SIS_dom"/>
</dbReference>
<dbReference type="InterPro" id="IPR046348">
    <property type="entry name" value="SIS_dom_sf"/>
</dbReference>
<keyword evidence="3" id="KW-0238">DNA-binding</keyword>
<dbReference type="AlphaFoldDB" id="A0A238IVK2"/>
<dbReference type="PROSITE" id="PS51071">
    <property type="entry name" value="HTH_RPIR"/>
    <property type="match status" value="1"/>
</dbReference>
<dbReference type="InterPro" id="IPR009057">
    <property type="entry name" value="Homeodomain-like_sf"/>
</dbReference>
<keyword evidence="4" id="KW-1185">Reference proteome</keyword>
<evidence type="ECO:0000259" key="2">
    <source>
        <dbReference type="PROSITE" id="PS51464"/>
    </source>
</evidence>
<evidence type="ECO:0000259" key="1">
    <source>
        <dbReference type="PROSITE" id="PS51071"/>
    </source>
</evidence>
<dbReference type="GO" id="GO:1901135">
    <property type="term" value="P:carbohydrate derivative metabolic process"/>
    <property type="evidence" value="ECO:0007669"/>
    <property type="project" value="InterPro"/>
</dbReference>
<dbReference type="InterPro" id="IPR000281">
    <property type="entry name" value="HTH_RpiR"/>
</dbReference>
<dbReference type="PROSITE" id="PS51464">
    <property type="entry name" value="SIS"/>
    <property type="match status" value="1"/>
</dbReference>
<dbReference type="Pfam" id="PF01418">
    <property type="entry name" value="HTH_6"/>
    <property type="match status" value="1"/>
</dbReference>
<organism evidence="3 4">
    <name type="scientific">Boseongicola aestuarii</name>
    <dbReference type="NCBI Taxonomy" id="1470561"/>
    <lineage>
        <taxon>Bacteria</taxon>
        <taxon>Pseudomonadati</taxon>
        <taxon>Pseudomonadota</taxon>
        <taxon>Alphaproteobacteria</taxon>
        <taxon>Rhodobacterales</taxon>
        <taxon>Paracoccaceae</taxon>
        <taxon>Boseongicola</taxon>
    </lineage>
</organism>
<sequence>METARLSERILEIFDDLTRAERLLADHFLENPDSLALHTAEEISRRAAVSKATTARFFKRLGFPSFKTAQRMARSGDASSDSGKRVFSAPVQHRSGRGDLADHLASDVQNLIRTFESIRSDELNAAALSLVRAEKLWVIGFGDNYPLAHFARAQLIKVKPDIRMIPLGGFSVPEEFASITPSDTVLALCIGRRSKTMRSILQTARLAGAHTVSLTDQASSGNPELADVTLRCRTHGLSYFDSLSAPVSVVTYLCMAVAKRIGQTAVDRLRYIDSIHTEWGDAG</sequence>
<dbReference type="GO" id="GO:0003700">
    <property type="term" value="F:DNA-binding transcription factor activity"/>
    <property type="evidence" value="ECO:0007669"/>
    <property type="project" value="InterPro"/>
</dbReference>
<proteinExistence type="predicted"/>
<dbReference type="OrthoDB" id="3237351at2"/>
<dbReference type="EMBL" id="FXXQ01000002">
    <property type="protein sequence ID" value="SMX22519.1"/>
    <property type="molecule type" value="Genomic_DNA"/>
</dbReference>
<evidence type="ECO:0000313" key="4">
    <source>
        <dbReference type="Proteomes" id="UP000201838"/>
    </source>
</evidence>
<dbReference type="InterPro" id="IPR047640">
    <property type="entry name" value="RpiR-like"/>
</dbReference>
<dbReference type="InterPro" id="IPR036388">
    <property type="entry name" value="WH-like_DNA-bd_sf"/>
</dbReference>
<evidence type="ECO:0000313" key="3">
    <source>
        <dbReference type="EMBL" id="SMX22519.1"/>
    </source>
</evidence>